<dbReference type="Pfam" id="PF00639">
    <property type="entry name" value="Rotamase"/>
    <property type="match status" value="1"/>
</dbReference>
<dbReference type="Gene3D" id="3.10.50.40">
    <property type="match status" value="1"/>
</dbReference>
<keyword evidence="12" id="KW-1185">Reference proteome</keyword>
<evidence type="ECO:0000256" key="4">
    <source>
        <dbReference type="ARBA" id="ARBA00018370"/>
    </source>
</evidence>
<comment type="similarity">
    <text evidence="2">Belongs to the PpiC/parvulin rotamase family.</text>
</comment>
<dbReference type="SUPFAM" id="SSF109998">
    <property type="entry name" value="Triger factor/SurA peptide-binding domain-like"/>
    <property type="match status" value="1"/>
</dbReference>
<evidence type="ECO:0000256" key="7">
    <source>
        <dbReference type="ARBA" id="ARBA00031484"/>
    </source>
</evidence>
<evidence type="ECO:0000256" key="1">
    <source>
        <dbReference type="ARBA" id="ARBA00000971"/>
    </source>
</evidence>
<comment type="caution">
    <text evidence="11">The sequence shown here is derived from an EMBL/GenBank/DDBJ whole genome shotgun (WGS) entry which is preliminary data.</text>
</comment>
<evidence type="ECO:0000313" key="12">
    <source>
        <dbReference type="Proteomes" id="UP000245390"/>
    </source>
</evidence>
<dbReference type="GO" id="GO:0003755">
    <property type="term" value="F:peptidyl-prolyl cis-trans isomerase activity"/>
    <property type="evidence" value="ECO:0007669"/>
    <property type="project" value="UniProtKB-KW"/>
</dbReference>
<evidence type="ECO:0000256" key="5">
    <source>
        <dbReference type="ARBA" id="ARBA00023110"/>
    </source>
</evidence>
<keyword evidence="9" id="KW-0732">Signal</keyword>
<dbReference type="AlphaFoldDB" id="A0A316GBC1"/>
<dbReference type="InterPro" id="IPR027304">
    <property type="entry name" value="Trigger_fact/SurA_dom_sf"/>
</dbReference>
<feature type="chain" id="PRO_5016240710" description="Parvulin-like PPIase" evidence="9">
    <location>
        <begin position="23"/>
        <end position="400"/>
    </location>
</feature>
<evidence type="ECO:0000313" key="11">
    <source>
        <dbReference type="EMBL" id="PWK57893.1"/>
    </source>
</evidence>
<keyword evidence="5 8" id="KW-0697">Rotamase</keyword>
<dbReference type="RefSeq" id="WP_109758458.1">
    <property type="nucleotide sequence ID" value="NZ_CP034588.1"/>
</dbReference>
<dbReference type="SUPFAM" id="SSF54534">
    <property type="entry name" value="FKBP-like"/>
    <property type="match status" value="1"/>
</dbReference>
<dbReference type="PANTHER" id="PTHR47245">
    <property type="entry name" value="PEPTIDYLPROLYL ISOMERASE"/>
    <property type="match status" value="1"/>
</dbReference>
<accession>A0A316GBC1</accession>
<proteinExistence type="inferred from homology"/>
<reference evidence="11 12" key="1">
    <citation type="submission" date="2018-05" db="EMBL/GenBank/DDBJ databases">
        <title>Genomic Encyclopedia of Type Strains, Phase IV (KMG-IV): sequencing the most valuable type-strain genomes for metagenomic binning, comparative biology and taxonomic classification.</title>
        <authorList>
            <person name="Goeker M."/>
        </authorList>
    </citation>
    <scope>NUCLEOTIDE SEQUENCE [LARGE SCALE GENOMIC DNA]</scope>
    <source>
        <strain evidence="11 12">DSM 103371</strain>
    </source>
</reference>
<evidence type="ECO:0000256" key="2">
    <source>
        <dbReference type="ARBA" id="ARBA00007656"/>
    </source>
</evidence>
<dbReference type="PANTHER" id="PTHR47245:SF2">
    <property type="entry name" value="PEPTIDYL-PROLYL CIS-TRANS ISOMERASE HP_0175-RELATED"/>
    <property type="match status" value="1"/>
</dbReference>
<evidence type="ECO:0000256" key="9">
    <source>
        <dbReference type="SAM" id="SignalP"/>
    </source>
</evidence>
<dbReference type="PROSITE" id="PS50198">
    <property type="entry name" value="PPIC_PPIASE_2"/>
    <property type="match status" value="1"/>
</dbReference>
<dbReference type="EMBL" id="QGGV01000002">
    <property type="protein sequence ID" value="PWK57893.1"/>
    <property type="molecule type" value="Genomic_DNA"/>
</dbReference>
<keyword evidence="8" id="KW-0413">Isomerase</keyword>
<sequence length="400" mass="42737">MFPRLVLLAMLALVLPFAPAAAQGRFSPVVQVDDTVVTRWQLDQRARFLSLLRAPGDPNELAREQLINEAVQMNAVRAAGEETSPEAVDAALAEFAGRANLTTEEFVTALGQNGVGEETFRDFVTAGIAWRDHVRGRFASAARNSISRDQISQTLARTGTEGGVRVLLSEILLPTTTPETAFASRTRAAELAQIDDDADFAAAARRFSVAPSASRGGEQAWVALESLPDDVRGIVAGLTPGQTSRPVEIENAVALYRLRDLERVQAGAPSDLAVDYALYIAGPDRAAAEAVKASVDTCDDLYGVAEGLPPERLIRETVPQGALPPDVRGAIASLDVNEATTSVVRGANATVLMLCERKSGQESTVDFEIIGTQLLNARMTAQAVDYLADLRARSVITTLQ</sequence>
<feature type="domain" description="PpiC" evidence="10">
    <location>
        <begin position="163"/>
        <end position="260"/>
    </location>
</feature>
<evidence type="ECO:0000259" key="10">
    <source>
        <dbReference type="PROSITE" id="PS50198"/>
    </source>
</evidence>
<dbReference type="KEGG" id="salo:EF888_11490"/>
<dbReference type="OrthoDB" id="9791746at2"/>
<dbReference type="InterPro" id="IPR050245">
    <property type="entry name" value="PrsA_foldase"/>
</dbReference>
<feature type="signal peptide" evidence="9">
    <location>
        <begin position="1"/>
        <end position="22"/>
    </location>
</feature>
<name>A0A316GBC1_9RHOB</name>
<evidence type="ECO:0000256" key="8">
    <source>
        <dbReference type="PROSITE-ProRule" id="PRU00278"/>
    </source>
</evidence>
<dbReference type="InterPro" id="IPR046357">
    <property type="entry name" value="PPIase_dom_sf"/>
</dbReference>
<dbReference type="Gene3D" id="1.10.4030.10">
    <property type="entry name" value="Porin chaperone SurA, peptide-binding domain"/>
    <property type="match status" value="1"/>
</dbReference>
<comment type="catalytic activity">
    <reaction evidence="1">
        <text>[protein]-peptidylproline (omega=180) = [protein]-peptidylproline (omega=0)</text>
        <dbReference type="Rhea" id="RHEA:16237"/>
        <dbReference type="Rhea" id="RHEA-COMP:10747"/>
        <dbReference type="Rhea" id="RHEA-COMP:10748"/>
        <dbReference type="ChEBI" id="CHEBI:83833"/>
        <dbReference type="ChEBI" id="CHEBI:83834"/>
        <dbReference type="EC" id="5.2.1.8"/>
    </reaction>
</comment>
<evidence type="ECO:0000256" key="3">
    <source>
        <dbReference type="ARBA" id="ARBA00013194"/>
    </source>
</evidence>
<dbReference type="InterPro" id="IPR000297">
    <property type="entry name" value="PPIase_PpiC"/>
</dbReference>
<gene>
    <name evidence="11" type="ORF">C8D95_102543</name>
</gene>
<organism evidence="11 12">
    <name type="scientific">Silicimonas algicola</name>
    <dbReference type="NCBI Taxonomy" id="1826607"/>
    <lineage>
        <taxon>Bacteria</taxon>
        <taxon>Pseudomonadati</taxon>
        <taxon>Pseudomonadota</taxon>
        <taxon>Alphaproteobacteria</taxon>
        <taxon>Rhodobacterales</taxon>
        <taxon>Paracoccaceae</taxon>
    </lineage>
</organism>
<evidence type="ECO:0000256" key="6">
    <source>
        <dbReference type="ARBA" id="ARBA00030642"/>
    </source>
</evidence>
<dbReference type="EC" id="5.2.1.8" evidence="3"/>
<dbReference type="Proteomes" id="UP000245390">
    <property type="component" value="Unassembled WGS sequence"/>
</dbReference>
<protein>
    <recommendedName>
        <fullName evidence="4">Parvulin-like PPIase</fullName>
        <ecNumber evidence="3">5.2.1.8</ecNumber>
    </recommendedName>
    <alternativeName>
        <fullName evidence="6">Peptidyl-prolyl cis-trans isomerase plp</fullName>
    </alternativeName>
    <alternativeName>
        <fullName evidence="7">Rotamase plp</fullName>
    </alternativeName>
</protein>